<feature type="region of interest" description="Disordered" evidence="1">
    <location>
        <begin position="475"/>
        <end position="498"/>
    </location>
</feature>
<feature type="region of interest" description="Disordered" evidence="1">
    <location>
        <begin position="333"/>
        <end position="358"/>
    </location>
</feature>
<dbReference type="VEuPathDB" id="FungiDB:SPBR_06714"/>
<dbReference type="GeneID" id="63679891"/>
<proteinExistence type="predicted"/>
<feature type="compositionally biased region" description="Basic and acidic residues" evidence="1">
    <location>
        <begin position="480"/>
        <end position="489"/>
    </location>
</feature>
<dbReference type="EMBL" id="AWTV01000009">
    <property type="protein sequence ID" value="KIH88696.1"/>
    <property type="molecule type" value="Genomic_DNA"/>
</dbReference>
<dbReference type="HOGENOM" id="CLU_402886_0_0_1"/>
<name>A0A0C2IHQ8_9PEZI</name>
<comment type="caution">
    <text evidence="2">The sequence shown here is derived from an EMBL/GenBank/DDBJ whole genome shotgun (WGS) entry which is preliminary data.</text>
</comment>
<dbReference type="RefSeq" id="XP_040616706.1">
    <property type="nucleotide sequence ID" value="XM_040764970.1"/>
</dbReference>
<feature type="compositionally biased region" description="Basic residues" evidence="1">
    <location>
        <begin position="391"/>
        <end position="401"/>
    </location>
</feature>
<protein>
    <submittedName>
        <fullName evidence="2">Uncharacterized protein</fullName>
    </submittedName>
</protein>
<accession>A0A0C2IHQ8</accession>
<dbReference type="AlphaFoldDB" id="A0A0C2IHQ8"/>
<dbReference type="Proteomes" id="UP000031575">
    <property type="component" value="Unassembled WGS sequence"/>
</dbReference>
<organism evidence="2 3">
    <name type="scientific">Sporothrix brasiliensis 5110</name>
    <dbReference type="NCBI Taxonomy" id="1398154"/>
    <lineage>
        <taxon>Eukaryota</taxon>
        <taxon>Fungi</taxon>
        <taxon>Dikarya</taxon>
        <taxon>Ascomycota</taxon>
        <taxon>Pezizomycotina</taxon>
        <taxon>Sordariomycetes</taxon>
        <taxon>Sordariomycetidae</taxon>
        <taxon>Ophiostomatales</taxon>
        <taxon>Ophiostomataceae</taxon>
        <taxon>Sporothrix</taxon>
    </lineage>
</organism>
<reference evidence="2 3" key="1">
    <citation type="journal article" date="2014" name="BMC Genomics">
        <title>Comparative genomics of the major fungal agents of human and animal Sporotrichosis: Sporothrix schenckii and Sporothrix brasiliensis.</title>
        <authorList>
            <person name="Teixeira M.M."/>
            <person name="de Almeida L.G."/>
            <person name="Kubitschek-Barreira P."/>
            <person name="Alves F.L."/>
            <person name="Kioshima E.S."/>
            <person name="Abadio A.K."/>
            <person name="Fernandes L."/>
            <person name="Derengowski L.S."/>
            <person name="Ferreira K.S."/>
            <person name="Souza R.C."/>
            <person name="Ruiz J.C."/>
            <person name="de Andrade N.C."/>
            <person name="Paes H.C."/>
            <person name="Nicola A.M."/>
            <person name="Albuquerque P."/>
            <person name="Gerber A.L."/>
            <person name="Martins V.P."/>
            <person name="Peconick L.D."/>
            <person name="Neto A.V."/>
            <person name="Chaucanez C.B."/>
            <person name="Silva P.A."/>
            <person name="Cunha O.L."/>
            <person name="de Oliveira F.F."/>
            <person name="dos Santos T.C."/>
            <person name="Barros A.L."/>
            <person name="Soares M.A."/>
            <person name="de Oliveira L.M."/>
            <person name="Marini M.M."/>
            <person name="Villalobos-Duno H."/>
            <person name="Cunha M.M."/>
            <person name="de Hoog S."/>
            <person name="da Silveira J.F."/>
            <person name="Henrissat B."/>
            <person name="Nino-Vega G.A."/>
            <person name="Cisalpino P.S."/>
            <person name="Mora-Montes H.M."/>
            <person name="Almeida S.R."/>
            <person name="Stajich J.E."/>
            <person name="Lopes-Bezerra L.M."/>
            <person name="Vasconcelos A.T."/>
            <person name="Felipe M.S."/>
        </authorList>
    </citation>
    <scope>NUCLEOTIDE SEQUENCE [LARGE SCALE GENOMIC DNA]</scope>
    <source>
        <strain evidence="2 3">5110</strain>
    </source>
</reference>
<sequence length="683" mass="75302">MPKNVSMTHWFSSGSPSNKYVRPGWGPMGWPGQGGTLLAPTPVLAKCAWFCGGSVVCDACDGEMWKRWLSSTCSADDCDDKDASRSVAEGGACEGASAYDVALGARRETAGGGLCCARVERLRRRGDSGWDETACWRDALARHSALVLLAPAVERSQNQDHGRAVGIEDVHGRDAVDQPERVGKKNKAAELHSVLDAKIGQGGRCRGCRRRRRRRWPALLYDGRCPRCTCRHRAEQGRPRRQHGHIAVLHMQDEGRPQARATLPGEHVLEAVEVHGGRRRLCLRHENVAPAARGLGDLRNVEEATAGHRRPPFVEALEDLAGALFLAQAAAPETDRLDGRRDAGTGEDRLQAKQQSRHGPVVVVVVGTAAAVENLGPRRHNLDFIRVAGRRERRRERRQARQARGASERRRQKLLQAKQRAEHAPPHFALDRPQVLRAHGAAVQPHGEGGAGGRADEVPRRVALVVVVEVQGQQQQGADVGERASRDEAGQQAEAGQRDAVLAQGGQVDVVVRPARRGRRRRCRGGWETMVACRRRDGRRHERRKRKDHVQTAQPARIGRWRLGATPRVVERLTIGNVPLVLLLKGAAVEEREVGVDALEVDANQGVQHMPGRQLGHDAVDVFRVDRGAFTRQCRAAGHGRWAIVHERRVVMWCRRRITAVVRVVCLERLGGIFFGERGGQAL</sequence>
<keyword evidence="3" id="KW-1185">Reference proteome</keyword>
<evidence type="ECO:0000313" key="2">
    <source>
        <dbReference type="EMBL" id="KIH88696.1"/>
    </source>
</evidence>
<evidence type="ECO:0000313" key="3">
    <source>
        <dbReference type="Proteomes" id="UP000031575"/>
    </source>
</evidence>
<feature type="compositionally biased region" description="Basic and acidic residues" evidence="1">
    <location>
        <begin position="333"/>
        <end position="351"/>
    </location>
</feature>
<feature type="region of interest" description="Disordered" evidence="1">
    <location>
        <begin position="391"/>
        <end position="428"/>
    </location>
</feature>
<gene>
    <name evidence="2" type="ORF">SPBR_06714</name>
</gene>
<evidence type="ECO:0000256" key="1">
    <source>
        <dbReference type="SAM" id="MobiDB-lite"/>
    </source>
</evidence>